<dbReference type="Proteomes" id="UP000517523">
    <property type="component" value="Unassembled WGS sequence"/>
</dbReference>
<dbReference type="GO" id="GO:0048038">
    <property type="term" value="F:quinone binding"/>
    <property type="evidence" value="ECO:0007669"/>
    <property type="project" value="InterPro"/>
</dbReference>
<evidence type="ECO:0000313" key="5">
    <source>
        <dbReference type="Proteomes" id="UP000517523"/>
    </source>
</evidence>
<reference evidence="4 5" key="1">
    <citation type="submission" date="2020-08" db="EMBL/GenBank/DDBJ databases">
        <title>Genomic Encyclopedia of Type Strains, Phase III (KMG-III): the genomes of soil and plant-associated and newly described type strains.</title>
        <authorList>
            <person name="Whitman W."/>
        </authorList>
    </citation>
    <scope>NUCLEOTIDE SEQUENCE [LARGE SCALE GENOMIC DNA]</scope>
    <source>
        <strain evidence="4 5">CECT 5831</strain>
    </source>
</reference>
<comment type="pathway">
    <text evidence="1">Cofactor biosynthesis; pyrroloquinoline quinone biosynthesis.</text>
</comment>
<evidence type="ECO:0000256" key="2">
    <source>
        <dbReference type="ARBA" id="ARBA00011741"/>
    </source>
</evidence>
<dbReference type="NCBIfam" id="TIGR03859">
    <property type="entry name" value="PQQ_PqqD"/>
    <property type="match status" value="1"/>
</dbReference>
<evidence type="ECO:0000256" key="1">
    <source>
        <dbReference type="ARBA" id="ARBA00004886"/>
    </source>
</evidence>
<evidence type="ECO:0000256" key="3">
    <source>
        <dbReference type="ARBA" id="ARBA00022905"/>
    </source>
</evidence>
<dbReference type="UniPathway" id="UPA00539"/>
<protein>
    <submittedName>
        <fullName evidence="4">Pyrroloquinoline quinone biosynthesis protein D</fullName>
    </submittedName>
</protein>
<dbReference type="EMBL" id="JACHXJ010000004">
    <property type="protein sequence ID" value="MBB3130409.1"/>
    <property type="molecule type" value="Genomic_DNA"/>
</dbReference>
<dbReference type="Pfam" id="PF05402">
    <property type="entry name" value="PqqD"/>
    <property type="match status" value="1"/>
</dbReference>
<gene>
    <name evidence="4" type="ORF">FHS19_005114</name>
</gene>
<name>A0A839TYW3_9BACL</name>
<accession>A0A839TYW3</accession>
<sequence length="92" mass="10482">MIAWGLSEQLRLRSPARLKFDKARQTDMLLLPERVVNLNPTAGAILWLCDGTRSIGQIIGELEAKYNQSNLQEDVLEFLTQAIERGWIEKCP</sequence>
<dbReference type="InterPro" id="IPR041881">
    <property type="entry name" value="PqqD_sf"/>
</dbReference>
<dbReference type="AlphaFoldDB" id="A0A839TYW3"/>
<proteinExistence type="predicted"/>
<comment type="caution">
    <text evidence="4">The sequence shown here is derived from an EMBL/GenBank/DDBJ whole genome shotgun (WGS) entry which is preliminary data.</text>
</comment>
<evidence type="ECO:0000313" key="4">
    <source>
        <dbReference type="EMBL" id="MBB3130409.1"/>
    </source>
</evidence>
<dbReference type="Gene3D" id="1.10.10.1150">
    <property type="entry name" value="Coenzyme PQQ synthesis protein D (PqqD)"/>
    <property type="match status" value="1"/>
</dbReference>
<keyword evidence="3" id="KW-0884">PQQ biosynthesis</keyword>
<dbReference type="InterPro" id="IPR008792">
    <property type="entry name" value="PQQD"/>
</dbReference>
<organism evidence="4 5">
    <name type="scientific">Paenibacillus rhizosphaerae</name>
    <dbReference type="NCBI Taxonomy" id="297318"/>
    <lineage>
        <taxon>Bacteria</taxon>
        <taxon>Bacillati</taxon>
        <taxon>Bacillota</taxon>
        <taxon>Bacilli</taxon>
        <taxon>Bacillales</taxon>
        <taxon>Paenibacillaceae</taxon>
        <taxon>Paenibacillus</taxon>
    </lineage>
</organism>
<comment type="subunit">
    <text evidence="2">Monomer. Interacts with PqqE.</text>
</comment>
<dbReference type="InterPro" id="IPR022479">
    <property type="entry name" value="PqqD_bac"/>
</dbReference>
<dbReference type="GO" id="GO:0018189">
    <property type="term" value="P:pyrroloquinoline quinone biosynthetic process"/>
    <property type="evidence" value="ECO:0007669"/>
    <property type="project" value="UniProtKB-UniPathway"/>
</dbReference>
<dbReference type="RefSeq" id="WP_183584498.1">
    <property type="nucleotide sequence ID" value="NZ_JACHXJ010000004.1"/>
</dbReference>